<keyword evidence="3" id="KW-0963">Cytoplasm</keyword>
<dbReference type="GO" id="GO:0043565">
    <property type="term" value="F:sequence-specific DNA binding"/>
    <property type="evidence" value="ECO:0007669"/>
    <property type="project" value="InterPro"/>
</dbReference>
<proteinExistence type="inferred from homology"/>
<dbReference type="GO" id="GO:0005737">
    <property type="term" value="C:cytoplasm"/>
    <property type="evidence" value="ECO:0007669"/>
    <property type="project" value="UniProtKB-SubCell"/>
</dbReference>
<dbReference type="EMBL" id="FWEV01000190">
    <property type="protein sequence ID" value="SLM31102.1"/>
    <property type="molecule type" value="Genomic_DNA"/>
</dbReference>
<dbReference type="Proteomes" id="UP000191931">
    <property type="component" value="Unassembled WGS sequence"/>
</dbReference>
<dbReference type="InterPro" id="IPR000831">
    <property type="entry name" value="Trp_repress"/>
</dbReference>
<evidence type="ECO:0000256" key="6">
    <source>
        <dbReference type="ARBA" id="ARBA00023125"/>
    </source>
</evidence>
<evidence type="ECO:0000256" key="3">
    <source>
        <dbReference type="ARBA" id="ARBA00022490"/>
    </source>
</evidence>
<organism evidence="8 9">
    <name type="scientific">Desulfamplus magnetovallimortis</name>
    <dbReference type="NCBI Taxonomy" id="1246637"/>
    <lineage>
        <taxon>Bacteria</taxon>
        <taxon>Pseudomonadati</taxon>
        <taxon>Thermodesulfobacteriota</taxon>
        <taxon>Desulfobacteria</taxon>
        <taxon>Desulfobacterales</taxon>
        <taxon>Desulfobacteraceae</taxon>
        <taxon>Desulfamplus</taxon>
    </lineage>
</organism>
<accession>A0A1W1HFE9</accession>
<dbReference type="PANTHER" id="PTHR38025">
    <property type="entry name" value="TRP OPERON REPRESSOR"/>
    <property type="match status" value="1"/>
</dbReference>
<keyword evidence="5" id="KW-0805">Transcription regulation</keyword>
<evidence type="ECO:0000313" key="9">
    <source>
        <dbReference type="Proteomes" id="UP000191931"/>
    </source>
</evidence>
<dbReference type="OrthoDB" id="370734at2"/>
<dbReference type="InterPro" id="IPR038116">
    <property type="entry name" value="TrpR-like_sf"/>
</dbReference>
<evidence type="ECO:0000256" key="7">
    <source>
        <dbReference type="ARBA" id="ARBA00023163"/>
    </source>
</evidence>
<evidence type="ECO:0000313" key="8">
    <source>
        <dbReference type="EMBL" id="SLM31102.1"/>
    </source>
</evidence>
<gene>
    <name evidence="8" type="ORF">MTBBW1_270005</name>
</gene>
<keyword evidence="7" id="KW-0804">Transcription</keyword>
<dbReference type="PANTHER" id="PTHR38025:SF1">
    <property type="entry name" value="TRP OPERON REPRESSOR"/>
    <property type="match status" value="1"/>
</dbReference>
<dbReference type="GO" id="GO:0003700">
    <property type="term" value="F:DNA-binding transcription factor activity"/>
    <property type="evidence" value="ECO:0007669"/>
    <property type="project" value="InterPro"/>
</dbReference>
<evidence type="ECO:0000256" key="5">
    <source>
        <dbReference type="ARBA" id="ARBA00023015"/>
    </source>
</evidence>
<keyword evidence="4" id="KW-0678">Repressor</keyword>
<evidence type="ECO:0000256" key="2">
    <source>
        <dbReference type="ARBA" id="ARBA00007027"/>
    </source>
</evidence>
<comment type="similarity">
    <text evidence="2">Belongs to the TrpR family.</text>
</comment>
<dbReference type="SUPFAM" id="SSF48295">
    <property type="entry name" value="TrpR-like"/>
    <property type="match status" value="1"/>
</dbReference>
<comment type="subcellular location">
    <subcellularLocation>
        <location evidence="1">Cytoplasm</location>
    </subcellularLocation>
</comment>
<name>A0A1W1HFE9_9BACT</name>
<evidence type="ECO:0000256" key="1">
    <source>
        <dbReference type="ARBA" id="ARBA00004496"/>
    </source>
</evidence>
<dbReference type="InterPro" id="IPR010921">
    <property type="entry name" value="Trp_repressor/repl_initiator"/>
</dbReference>
<dbReference type="AlphaFoldDB" id="A0A1W1HFE9"/>
<reference evidence="8 9" key="1">
    <citation type="submission" date="2017-03" db="EMBL/GenBank/DDBJ databases">
        <authorList>
            <person name="Afonso C.L."/>
            <person name="Miller P.J."/>
            <person name="Scott M.A."/>
            <person name="Spackman E."/>
            <person name="Goraichik I."/>
            <person name="Dimitrov K.M."/>
            <person name="Suarez D.L."/>
            <person name="Swayne D.E."/>
        </authorList>
    </citation>
    <scope>NUCLEOTIDE SEQUENCE [LARGE SCALE GENOMIC DNA]</scope>
    <source>
        <strain evidence="8">PRJEB14757</strain>
    </source>
</reference>
<dbReference type="STRING" id="1246637.MTBBW1_270005"/>
<dbReference type="Pfam" id="PF01371">
    <property type="entry name" value="Trp_repressor"/>
    <property type="match status" value="1"/>
</dbReference>
<protein>
    <submittedName>
        <fullName evidence="8">Trp repressor</fullName>
    </submittedName>
</protein>
<keyword evidence="6" id="KW-0238">DNA-binding</keyword>
<evidence type="ECO:0000256" key="4">
    <source>
        <dbReference type="ARBA" id="ARBA00022491"/>
    </source>
</evidence>
<dbReference type="Gene3D" id="1.10.1270.10">
    <property type="entry name" value="TrpR-like"/>
    <property type="match status" value="1"/>
</dbReference>
<dbReference type="InterPro" id="IPR013335">
    <property type="entry name" value="Trp_repress_bac"/>
</dbReference>
<keyword evidence="9" id="KW-1185">Reference proteome</keyword>
<sequence>MTMDRDLLENISSINDLDELASFFDEIMTPGEVADLSLRWKLLIDLQSGMTQRKIAEKYGISLCKITRGSKILKKRDSVVKKILTRKSMDDP</sequence>